<accession>A0ABW1ZK06</accession>
<feature type="chain" id="PRO_5047304565" description="Lipoprotein" evidence="1">
    <location>
        <begin position="31"/>
        <end position="145"/>
    </location>
</feature>
<evidence type="ECO:0000256" key="1">
    <source>
        <dbReference type="SAM" id="SignalP"/>
    </source>
</evidence>
<dbReference type="RefSeq" id="WP_224605161.1">
    <property type="nucleotide sequence ID" value="NZ_JAIQXV010000002.1"/>
</dbReference>
<evidence type="ECO:0000313" key="3">
    <source>
        <dbReference type="Proteomes" id="UP001596317"/>
    </source>
</evidence>
<keyword evidence="3" id="KW-1185">Reference proteome</keyword>
<dbReference type="Proteomes" id="UP001596317">
    <property type="component" value="Unassembled WGS sequence"/>
</dbReference>
<name>A0ABW1ZK06_9DEIO</name>
<evidence type="ECO:0000313" key="2">
    <source>
        <dbReference type="EMBL" id="MFC6660770.1"/>
    </source>
</evidence>
<dbReference type="EMBL" id="JBHSWB010000001">
    <property type="protein sequence ID" value="MFC6660770.1"/>
    <property type="molecule type" value="Genomic_DNA"/>
</dbReference>
<gene>
    <name evidence="2" type="ORF">ACFP90_10730</name>
</gene>
<organism evidence="2 3">
    <name type="scientific">Deinococcus multiflagellatus</name>
    <dbReference type="NCBI Taxonomy" id="1656887"/>
    <lineage>
        <taxon>Bacteria</taxon>
        <taxon>Thermotogati</taxon>
        <taxon>Deinococcota</taxon>
        <taxon>Deinococci</taxon>
        <taxon>Deinococcales</taxon>
        <taxon>Deinococcaceae</taxon>
        <taxon>Deinococcus</taxon>
    </lineage>
</organism>
<feature type="signal peptide" evidence="1">
    <location>
        <begin position="1"/>
        <end position="30"/>
    </location>
</feature>
<keyword evidence="1" id="KW-0732">Signal</keyword>
<protein>
    <recommendedName>
        <fullName evidence="4">Lipoprotein</fullName>
    </recommendedName>
</protein>
<sequence length="145" mass="16159">MNWWVEGRSGFRASLLIIGLSSCSSAPNQAAQQLQVQAQAFLGTQNPCLHTSEVTDEDHYYVGWDQVASKQVNVSAQETLPIHIENVEELISRDNAQVVRKLISPNAVAEIETINPVSYIRLSFKGEGKERKMIKQTCLMEDLNG</sequence>
<reference evidence="3" key="1">
    <citation type="journal article" date="2019" name="Int. J. Syst. Evol. Microbiol.">
        <title>The Global Catalogue of Microorganisms (GCM) 10K type strain sequencing project: providing services to taxonomists for standard genome sequencing and annotation.</title>
        <authorList>
            <consortium name="The Broad Institute Genomics Platform"/>
            <consortium name="The Broad Institute Genome Sequencing Center for Infectious Disease"/>
            <person name="Wu L."/>
            <person name="Ma J."/>
        </authorList>
    </citation>
    <scope>NUCLEOTIDE SEQUENCE [LARGE SCALE GENOMIC DNA]</scope>
    <source>
        <strain evidence="3">CCUG 63830</strain>
    </source>
</reference>
<comment type="caution">
    <text evidence="2">The sequence shown here is derived from an EMBL/GenBank/DDBJ whole genome shotgun (WGS) entry which is preliminary data.</text>
</comment>
<evidence type="ECO:0008006" key="4">
    <source>
        <dbReference type="Google" id="ProtNLM"/>
    </source>
</evidence>
<proteinExistence type="predicted"/>